<proteinExistence type="predicted"/>
<protein>
    <submittedName>
        <fullName evidence="2">Uncharacterized protein</fullName>
    </submittedName>
</protein>
<feature type="compositionally biased region" description="Basic and acidic residues" evidence="1">
    <location>
        <begin position="313"/>
        <end position="325"/>
    </location>
</feature>
<sequence>MSWGAGPVVATAVAIVGAAAIAVNPIVPPPPDIRVSPSDLTADGHPMDVLDPDFLKKVGAGGGWPNPLQMLDGVVSGWITDGSDDEPRHTIDDLLSAANPPAGVGGRAGQPIYDVWVPPADNGSGSENLGLAPIPDMSGELTGPIADLVAGLPTPQQAIIDVVETLVTIGTEFGEAGRAFIDQLGAATGFTGAVEVFSGLGERLRELVMLPFTLATARDSNRIDRLEFFWQRSIEFVRAVIDSLIRLLPVSVRPPEQGISSEPRGVGKSAVRDAGTVETPAGPPAPAGFTRTVETPGVPAKGGEDASSSLPRDVGDDAAQPRDEVSPDPATADASDEAVTDASATLIIEDPEGTTPPSAAAGPPVKSTKPAGTVSGPSTGTQIQRGVTRPGLAGSLSAGDDDAGSDRAAGTQ</sequence>
<evidence type="ECO:0000256" key="1">
    <source>
        <dbReference type="SAM" id="MobiDB-lite"/>
    </source>
</evidence>
<dbReference type="Proteomes" id="UP000069654">
    <property type="component" value="Unassembled WGS sequence"/>
</dbReference>
<feature type="compositionally biased region" description="Polar residues" evidence="1">
    <location>
        <begin position="375"/>
        <end position="385"/>
    </location>
</feature>
<feature type="compositionally biased region" description="Low complexity" evidence="1">
    <location>
        <begin position="353"/>
        <end position="364"/>
    </location>
</feature>
<organism evidence="2 3">
    <name type="scientific">Mycolicibacterium thermoresistibile</name>
    <name type="common">Mycobacterium thermoresistibile</name>
    <dbReference type="NCBI Taxonomy" id="1797"/>
    <lineage>
        <taxon>Bacteria</taxon>
        <taxon>Bacillati</taxon>
        <taxon>Actinomycetota</taxon>
        <taxon>Actinomycetes</taxon>
        <taxon>Mycobacteriales</taxon>
        <taxon>Mycobacteriaceae</taxon>
        <taxon>Mycolicibacterium</taxon>
    </lineage>
</organism>
<comment type="caution">
    <text evidence="2">The sequence shown here is derived from an EMBL/GenBank/DDBJ whole genome shotgun (WGS) entry which is preliminary data.</text>
</comment>
<reference evidence="2 3" key="1">
    <citation type="journal article" date="2016" name="Genome Announc.">
        <title>Draft Genome Sequences of Five Rapidly Growing Mycobacterium Species, M. thermoresistibile, M. fortuitum subsp. acetamidolyticum, M. canariasense, M. brisbanense, and M. novocastrense.</title>
        <authorList>
            <person name="Katahira K."/>
            <person name="Ogura Y."/>
            <person name="Gotoh Y."/>
            <person name="Hayashi T."/>
        </authorList>
    </citation>
    <scope>NUCLEOTIDE SEQUENCE [LARGE SCALE GENOMIC DNA]</scope>
    <source>
        <strain evidence="2 3">JCM6362</strain>
    </source>
</reference>
<accession>A0A117IP16</accession>
<gene>
    <name evidence="2" type="ORF">RMCT_4572</name>
</gene>
<evidence type="ECO:0000313" key="3">
    <source>
        <dbReference type="Proteomes" id="UP000069654"/>
    </source>
</evidence>
<dbReference type="AlphaFoldDB" id="A0A117IP16"/>
<dbReference type="OrthoDB" id="4721935at2"/>
<dbReference type="RefSeq" id="WP_131588046.1">
    <property type="nucleotide sequence ID" value="NZ_BCTB01000056.1"/>
</dbReference>
<reference evidence="3" key="2">
    <citation type="submission" date="2016-02" db="EMBL/GenBank/DDBJ databases">
        <title>Draft genome sequence of five rapidly growing Mycobacterium species.</title>
        <authorList>
            <person name="Katahira K."/>
            <person name="Gotou Y."/>
            <person name="Iida K."/>
            <person name="Ogura Y."/>
            <person name="Hayashi T."/>
        </authorList>
    </citation>
    <scope>NUCLEOTIDE SEQUENCE [LARGE SCALE GENOMIC DNA]</scope>
    <source>
        <strain evidence="3">JCM6362</strain>
    </source>
</reference>
<feature type="region of interest" description="Disordered" evidence="1">
    <location>
        <begin position="254"/>
        <end position="412"/>
    </location>
</feature>
<evidence type="ECO:0000313" key="2">
    <source>
        <dbReference type="EMBL" id="GAT17603.1"/>
    </source>
</evidence>
<dbReference type="EMBL" id="BCTB01000056">
    <property type="protein sequence ID" value="GAT17603.1"/>
    <property type="molecule type" value="Genomic_DNA"/>
</dbReference>
<name>A0A117IP16_MYCTH</name>